<comment type="caution">
    <text evidence="1">The sequence shown here is derived from an EMBL/GenBank/DDBJ whole genome shotgun (WGS) entry which is preliminary data.</text>
</comment>
<evidence type="ECO:0000313" key="1">
    <source>
        <dbReference type="EMBL" id="CAE7135197.1"/>
    </source>
</evidence>
<name>A0A8H3DY49_9AGAM</name>
<dbReference type="Gene3D" id="1.10.132.70">
    <property type="match status" value="1"/>
</dbReference>
<sequence length="115" mass="12982">MSGYMQIEEGVQVDVSSLSELDQSKILELMSEYTHSITSSYTLSQIPDKSYQVSHPSLVFPHGASEAALEVQLKPRFVEFACPHHEVLRYIKTVVDEVIPHAFWGSSTNRKVIDE</sequence>
<dbReference type="EMBL" id="CAJNJQ010001359">
    <property type="protein sequence ID" value="CAE7135197.1"/>
    <property type="molecule type" value="Genomic_DNA"/>
</dbReference>
<evidence type="ECO:0000313" key="2">
    <source>
        <dbReference type="Proteomes" id="UP000663827"/>
    </source>
</evidence>
<dbReference type="AlphaFoldDB" id="A0A8H3DY49"/>
<accession>A0A8H3DY49</accession>
<organism evidence="1 2">
    <name type="scientific">Rhizoctonia solani</name>
    <dbReference type="NCBI Taxonomy" id="456999"/>
    <lineage>
        <taxon>Eukaryota</taxon>
        <taxon>Fungi</taxon>
        <taxon>Dikarya</taxon>
        <taxon>Basidiomycota</taxon>
        <taxon>Agaricomycotina</taxon>
        <taxon>Agaricomycetes</taxon>
        <taxon>Cantharellales</taxon>
        <taxon>Ceratobasidiaceae</taxon>
        <taxon>Rhizoctonia</taxon>
    </lineage>
</organism>
<reference evidence="1" key="1">
    <citation type="submission" date="2021-01" db="EMBL/GenBank/DDBJ databases">
        <authorList>
            <person name="Kaushik A."/>
        </authorList>
    </citation>
    <scope>NUCLEOTIDE SEQUENCE</scope>
    <source>
        <strain evidence="1">AG5</strain>
    </source>
</reference>
<feature type="non-terminal residue" evidence="1">
    <location>
        <position position="1"/>
    </location>
</feature>
<dbReference type="Proteomes" id="UP000663827">
    <property type="component" value="Unassembled WGS sequence"/>
</dbReference>
<gene>
    <name evidence="1" type="ORF">RDB_LOCUS68056</name>
</gene>
<proteinExistence type="predicted"/>
<protein>
    <submittedName>
        <fullName evidence="1">Uncharacterized protein</fullName>
    </submittedName>
</protein>